<comment type="caution">
    <text evidence="11">The sequence shown here is derived from an EMBL/GenBank/DDBJ whole genome shotgun (WGS) entry which is preliminary data.</text>
</comment>
<keyword evidence="5" id="KW-0812">Transmembrane</keyword>
<dbReference type="Proteomes" id="UP000308430">
    <property type="component" value="Unassembled WGS sequence"/>
</dbReference>
<keyword evidence="6" id="KW-1133">Transmembrane helix</keyword>
<feature type="domain" description="DUF883" evidence="9">
    <location>
        <begin position="15"/>
        <end position="65"/>
    </location>
</feature>
<evidence type="ECO:0000256" key="4">
    <source>
        <dbReference type="ARBA" id="ARBA00022519"/>
    </source>
</evidence>
<feature type="domain" description="DUF883" evidence="10">
    <location>
        <begin position="79"/>
        <end position="108"/>
    </location>
</feature>
<keyword evidence="12" id="KW-1185">Reference proteome</keyword>
<dbReference type="InterPro" id="IPR043605">
    <property type="entry name" value="DUF883_C"/>
</dbReference>
<evidence type="ECO:0000256" key="6">
    <source>
        <dbReference type="ARBA" id="ARBA00022989"/>
    </source>
</evidence>
<dbReference type="EMBL" id="SSOC01000006">
    <property type="protein sequence ID" value="THF62828.1"/>
    <property type="molecule type" value="Genomic_DNA"/>
</dbReference>
<evidence type="ECO:0000313" key="12">
    <source>
        <dbReference type="Proteomes" id="UP000308430"/>
    </source>
</evidence>
<keyword evidence="4" id="KW-0997">Cell inner membrane</keyword>
<evidence type="ECO:0000259" key="10">
    <source>
        <dbReference type="Pfam" id="PF19029"/>
    </source>
</evidence>
<evidence type="ECO:0000256" key="8">
    <source>
        <dbReference type="SAM" id="Coils"/>
    </source>
</evidence>
<dbReference type="InterPro" id="IPR043604">
    <property type="entry name" value="DUF883_N"/>
</dbReference>
<sequence>MPAAAKAKHNDAAKEKLVADFKTVVADAEELLKLTADQAGDKLTDVRARLGDRLVIAKQRIEDAEHALIEQTRKVAHATDDYVHAHPWQSVGVAAGVAFLLGLLSGRR</sequence>
<proteinExistence type="inferred from homology"/>
<dbReference type="PANTHER" id="PTHR35893:SF3">
    <property type="entry name" value="INNER MEMBRANE PROTEIN"/>
    <property type="match status" value="1"/>
</dbReference>
<dbReference type="GO" id="GO:0043022">
    <property type="term" value="F:ribosome binding"/>
    <property type="evidence" value="ECO:0007669"/>
    <property type="project" value="InterPro"/>
</dbReference>
<evidence type="ECO:0000256" key="1">
    <source>
        <dbReference type="ARBA" id="ARBA00004377"/>
    </source>
</evidence>
<feature type="coiled-coil region" evidence="8">
    <location>
        <begin position="47"/>
        <end position="81"/>
    </location>
</feature>
<dbReference type="AlphaFoldDB" id="A0A4S4AW60"/>
<dbReference type="OrthoDB" id="9181874at2"/>
<evidence type="ECO:0000256" key="7">
    <source>
        <dbReference type="ARBA" id="ARBA00023136"/>
    </source>
</evidence>
<accession>A0A4S4AW60</accession>
<keyword evidence="3" id="KW-1003">Cell membrane</keyword>
<evidence type="ECO:0000256" key="5">
    <source>
        <dbReference type="ARBA" id="ARBA00022692"/>
    </source>
</evidence>
<dbReference type="Pfam" id="PF05957">
    <property type="entry name" value="DUF883"/>
    <property type="match status" value="1"/>
</dbReference>
<dbReference type="InterPro" id="IPR010279">
    <property type="entry name" value="YqjD/ElaB"/>
</dbReference>
<reference evidence="11 12" key="1">
    <citation type="submission" date="2019-04" db="EMBL/GenBank/DDBJ databases">
        <title>Azoarcus nasutitermitis sp. nov. isolated from termite nest.</title>
        <authorList>
            <person name="Lin S.-Y."/>
            <person name="Hameed A."/>
            <person name="Hsu Y.-H."/>
            <person name="Young C.-C."/>
        </authorList>
    </citation>
    <scope>NUCLEOTIDE SEQUENCE [LARGE SCALE GENOMIC DNA]</scope>
    <source>
        <strain evidence="11 12">CC-YHH838</strain>
    </source>
</reference>
<protein>
    <submittedName>
        <fullName evidence="11">DUF883 domain-containing protein</fullName>
    </submittedName>
</protein>
<evidence type="ECO:0000313" key="11">
    <source>
        <dbReference type="EMBL" id="THF62828.1"/>
    </source>
</evidence>
<name>A0A4S4AW60_9RHOO</name>
<evidence type="ECO:0000259" key="9">
    <source>
        <dbReference type="Pfam" id="PF05957"/>
    </source>
</evidence>
<evidence type="ECO:0000256" key="2">
    <source>
        <dbReference type="ARBA" id="ARBA00010423"/>
    </source>
</evidence>
<dbReference type="RefSeq" id="WP_136349309.1">
    <property type="nucleotide sequence ID" value="NZ_SSOC01000006.1"/>
</dbReference>
<comment type="similarity">
    <text evidence="2">Belongs to the ElaB/YgaM/YqjD family.</text>
</comment>
<keyword evidence="7" id="KW-0472">Membrane</keyword>
<gene>
    <name evidence="11" type="ORF">E6C76_16285</name>
</gene>
<keyword evidence="8" id="KW-0175">Coiled coil</keyword>
<organism evidence="11 12">
    <name type="scientific">Pseudothauera nasutitermitis</name>
    <dbReference type="NCBI Taxonomy" id="2565930"/>
    <lineage>
        <taxon>Bacteria</taxon>
        <taxon>Pseudomonadati</taxon>
        <taxon>Pseudomonadota</taxon>
        <taxon>Betaproteobacteria</taxon>
        <taxon>Rhodocyclales</taxon>
        <taxon>Zoogloeaceae</taxon>
        <taxon>Pseudothauera</taxon>
    </lineage>
</organism>
<comment type="subcellular location">
    <subcellularLocation>
        <location evidence="1">Cell inner membrane</location>
        <topology evidence="1">Single-pass membrane protein</topology>
    </subcellularLocation>
</comment>
<dbReference type="GO" id="GO:0005886">
    <property type="term" value="C:plasma membrane"/>
    <property type="evidence" value="ECO:0007669"/>
    <property type="project" value="UniProtKB-SubCell"/>
</dbReference>
<evidence type="ECO:0000256" key="3">
    <source>
        <dbReference type="ARBA" id="ARBA00022475"/>
    </source>
</evidence>
<dbReference type="Pfam" id="PF19029">
    <property type="entry name" value="DUF883_C"/>
    <property type="match status" value="1"/>
</dbReference>
<dbReference type="PANTHER" id="PTHR35893">
    <property type="entry name" value="INNER MEMBRANE PROTEIN-RELATED"/>
    <property type="match status" value="1"/>
</dbReference>